<comment type="caution">
    <text evidence="1">The sequence shown here is derived from an EMBL/GenBank/DDBJ whole genome shotgun (WGS) entry which is preliminary data.</text>
</comment>
<gene>
    <name evidence="1" type="ORF">JCM19235_6462</name>
</gene>
<name>A0A090RUM3_9VIBR</name>
<dbReference type="STRING" id="990268.JCM19235_6462"/>
<organism evidence="1 2">
    <name type="scientific">Vibrio maritimus</name>
    <dbReference type="NCBI Taxonomy" id="990268"/>
    <lineage>
        <taxon>Bacteria</taxon>
        <taxon>Pseudomonadati</taxon>
        <taxon>Pseudomonadota</taxon>
        <taxon>Gammaproteobacteria</taxon>
        <taxon>Vibrionales</taxon>
        <taxon>Vibrionaceae</taxon>
        <taxon>Vibrio</taxon>
    </lineage>
</organism>
<dbReference type="AlphaFoldDB" id="A0A090RUM3"/>
<dbReference type="OrthoDB" id="117888at2"/>
<reference evidence="1 2" key="2">
    <citation type="submission" date="2014-09" db="EMBL/GenBank/DDBJ databases">
        <authorList>
            <consortium name="NBRP consortium"/>
            <person name="Sawabe T."/>
            <person name="Meirelles P."/>
            <person name="Nakanishi M."/>
            <person name="Sayaka M."/>
            <person name="Hattori M."/>
            <person name="Ohkuma M."/>
        </authorList>
    </citation>
    <scope>NUCLEOTIDE SEQUENCE [LARGE SCALE GENOMIC DNA]</scope>
    <source>
        <strain evidence="2">JCM19235</strain>
    </source>
</reference>
<sequence length="133" mass="15040">MELSQNERLTLVKYALGVLDGWGASNEQTEAILELSKEQHARLKVTPATVPIGPSTFERVHLIVEIDGLLRTAFESSHFINNFINVRNNSTVFNGYAPIEHIEHGDLTAIKRLKQCVRDMARAAEQERDQSPW</sequence>
<evidence type="ECO:0000313" key="1">
    <source>
        <dbReference type="EMBL" id="GAL17909.1"/>
    </source>
</evidence>
<protein>
    <submittedName>
        <fullName evidence="1">Uncharacterized protein</fullName>
    </submittedName>
</protein>
<accession>A0A090RUM3</accession>
<dbReference type="Proteomes" id="UP000029228">
    <property type="component" value="Unassembled WGS sequence"/>
</dbReference>
<dbReference type="EMBL" id="BBMR01000002">
    <property type="protein sequence ID" value="GAL17909.1"/>
    <property type="molecule type" value="Genomic_DNA"/>
</dbReference>
<keyword evidence="2" id="KW-1185">Reference proteome</keyword>
<reference evidence="1 2" key="1">
    <citation type="submission" date="2014-09" db="EMBL/GenBank/DDBJ databases">
        <title>Vibrio maritimus JCM 19235. (C45) whole genome shotgun sequence.</title>
        <authorList>
            <person name="Sawabe T."/>
            <person name="Meirelles P."/>
            <person name="Nakanishi M."/>
            <person name="Sayaka M."/>
            <person name="Hattori M."/>
            <person name="Ohkuma M."/>
        </authorList>
    </citation>
    <scope>NUCLEOTIDE SEQUENCE [LARGE SCALE GENOMIC DNA]</scope>
    <source>
        <strain evidence="2">JCM19235</strain>
    </source>
</reference>
<proteinExistence type="predicted"/>
<evidence type="ECO:0000313" key="2">
    <source>
        <dbReference type="Proteomes" id="UP000029228"/>
    </source>
</evidence>